<dbReference type="Gene3D" id="2.30.110.50">
    <property type="match status" value="1"/>
</dbReference>
<dbReference type="SUPFAM" id="SSF69349">
    <property type="entry name" value="Phage fibre proteins"/>
    <property type="match status" value="1"/>
</dbReference>
<feature type="domain" description="Gp5/Type VI secretion system Vgr C-terminal trimerisation" evidence="6">
    <location>
        <begin position="473"/>
        <end position="580"/>
    </location>
</feature>
<dbReference type="Pfam" id="PF22178">
    <property type="entry name" value="Gp5_trimer_C"/>
    <property type="match status" value="1"/>
</dbReference>
<dbReference type="InterPro" id="IPR006533">
    <property type="entry name" value="T6SS_Vgr_RhsGE"/>
</dbReference>
<dbReference type="Gene3D" id="4.10.220.110">
    <property type="match status" value="1"/>
</dbReference>
<dbReference type="NCBIfam" id="TIGR03361">
    <property type="entry name" value="VI_Rhs_Vgr"/>
    <property type="match status" value="1"/>
</dbReference>
<dbReference type="InterPro" id="IPR037026">
    <property type="entry name" value="Vgr_OB-fold_dom_sf"/>
</dbReference>
<dbReference type="NCBIfam" id="TIGR01646">
    <property type="entry name" value="vgr_GE"/>
    <property type="match status" value="1"/>
</dbReference>
<sequence length="649" mass="73311">MVKKERIHRIVSALGKSEDKDGLLLENLRYEDALGRPFECAIRAFSKDHSVDDSKYLGESLALHYEPIENKKRFIHGIVSEISYQGVHNEFSVYDIVLRPWLWFLNHTTDSRIFQAKTVPEIVSDIFKTTHGFTDFKLSLTKQHPKRNYCVQYRESDFDFVSRLLEEEGIYYYFVHEEKKHTMVLVDDSASHTTIKGMNPIPFRRPGEAPAEQKHISSWTFRSQLHSTSVTIGDYDFEKPEADITARANVTRRHKLAKFERYDFPGRYTEVGNGTQLAKVRAEEYQADHNRYMGVGNEVTLVTGSCFEMEDHPRTDQNRVEYLVTSSIVRIVSSEIQVFSGGANEFETHFEAMKKSDQFRSPSTTPRPIVSGPQSAVVVGKSGEEIWTDKYGRVKVQFPWDREGKNDENSSCWIRVSNTWAGKGWGSVHIPRIGQEVLVEFLDGDPDRPVITGRVYNAKQTTPYDLPDNQTQSGIKSRSTKGGKPKNFNELRFEDKADEEEIYLHAERDFTQIVENDATIKIGQDKKDKGNQTIEVFNDRTLTVEQGNETITVKSGNRDTVVEKGNESIEIKLGNRTIKVPVGKHVTQAGQVIELKVGASSIKIEPAKITISSPQVEIAAQAQVKIGGAIADVSGAATLKLSGAILKIN</sequence>
<protein>
    <submittedName>
        <fullName evidence="7">Type VI secretion system tip protein VgrG</fullName>
    </submittedName>
</protein>
<feature type="region of interest" description="Disordered" evidence="4">
    <location>
        <begin position="461"/>
        <end position="488"/>
    </location>
</feature>
<proteinExistence type="inferred from homology"/>
<dbReference type="SUPFAM" id="SSF69255">
    <property type="entry name" value="gp5 N-terminal domain-like"/>
    <property type="match status" value="1"/>
</dbReference>
<dbReference type="EMBL" id="JAMQBK010000014">
    <property type="protein sequence ID" value="MCM2369871.1"/>
    <property type="molecule type" value="Genomic_DNA"/>
</dbReference>
<dbReference type="Pfam" id="PF04717">
    <property type="entry name" value="Phage_base_V"/>
    <property type="match status" value="1"/>
</dbReference>
<dbReference type="InterPro" id="IPR006531">
    <property type="entry name" value="Gp5/Vgr_OB"/>
</dbReference>
<dbReference type="Gene3D" id="2.40.50.230">
    <property type="entry name" value="Gp5 N-terminal domain"/>
    <property type="match status" value="1"/>
</dbReference>
<feature type="compositionally biased region" description="Polar residues" evidence="4">
    <location>
        <begin position="461"/>
        <end position="477"/>
    </location>
</feature>
<evidence type="ECO:0000256" key="1">
    <source>
        <dbReference type="ARBA" id="ARBA00004613"/>
    </source>
</evidence>
<dbReference type="RefSeq" id="WP_261367209.1">
    <property type="nucleotide sequence ID" value="NZ_JAMQBK010000014.1"/>
</dbReference>
<dbReference type="Pfam" id="PF05954">
    <property type="entry name" value="Phage_GPD"/>
    <property type="match status" value="1"/>
</dbReference>
<evidence type="ECO:0000259" key="5">
    <source>
        <dbReference type="Pfam" id="PF04717"/>
    </source>
</evidence>
<evidence type="ECO:0000256" key="4">
    <source>
        <dbReference type="SAM" id="MobiDB-lite"/>
    </source>
</evidence>
<dbReference type="Gene3D" id="3.55.50.10">
    <property type="entry name" value="Baseplate protein-like domains"/>
    <property type="match status" value="1"/>
</dbReference>
<evidence type="ECO:0000256" key="2">
    <source>
        <dbReference type="ARBA" id="ARBA00005558"/>
    </source>
</evidence>
<evidence type="ECO:0000313" key="7">
    <source>
        <dbReference type="EMBL" id="MCM2369871.1"/>
    </source>
</evidence>
<dbReference type="InterPro" id="IPR054030">
    <property type="entry name" value="Gp5_Vgr_C"/>
</dbReference>
<gene>
    <name evidence="7" type="ORF">NB063_04465</name>
</gene>
<comment type="subcellular location">
    <subcellularLocation>
        <location evidence="1">Secreted</location>
    </subcellularLocation>
</comment>
<dbReference type="SUPFAM" id="SSF69279">
    <property type="entry name" value="Phage tail proteins"/>
    <property type="match status" value="2"/>
</dbReference>
<accession>A0ABT0TZ42</accession>
<evidence type="ECO:0000256" key="3">
    <source>
        <dbReference type="ARBA" id="ARBA00022525"/>
    </source>
</evidence>
<dbReference type="Proteomes" id="UP001202961">
    <property type="component" value="Unassembled WGS sequence"/>
</dbReference>
<evidence type="ECO:0000259" key="6">
    <source>
        <dbReference type="Pfam" id="PF22178"/>
    </source>
</evidence>
<evidence type="ECO:0000313" key="8">
    <source>
        <dbReference type="Proteomes" id="UP001202961"/>
    </source>
</evidence>
<keyword evidence="3" id="KW-0964">Secreted</keyword>
<dbReference type="PANTHER" id="PTHR32305">
    <property type="match status" value="1"/>
</dbReference>
<comment type="similarity">
    <text evidence="2">Belongs to the VgrG protein family.</text>
</comment>
<comment type="caution">
    <text evidence="7">The sequence shown here is derived from an EMBL/GenBank/DDBJ whole genome shotgun (WGS) entry which is preliminary data.</text>
</comment>
<reference evidence="7 8" key="1">
    <citation type="journal article" date="2022" name="Syst. Appl. Microbiol.">
        <title>Rhodopirellula aestuarii sp. nov., a novel member of the genus Rhodopirellula isolated from brackish sediments collected in the Tagus River estuary, Portugal.</title>
        <authorList>
            <person name="Vitorino I.R."/>
            <person name="Klimek D."/>
            <person name="Calusinska M."/>
            <person name="Lobo-da-Cunha A."/>
            <person name="Vasconcelos V."/>
            <person name="Lage O.M."/>
        </authorList>
    </citation>
    <scope>NUCLEOTIDE SEQUENCE [LARGE SCALE GENOMIC DNA]</scope>
    <source>
        <strain evidence="7 8">ICT_H3.1</strain>
    </source>
</reference>
<dbReference type="InterPro" id="IPR017847">
    <property type="entry name" value="T6SS_RhsGE_Vgr_subset"/>
</dbReference>
<name>A0ABT0TZ42_9BACT</name>
<organism evidence="7 8">
    <name type="scientific">Aporhodopirellula aestuarii</name>
    <dbReference type="NCBI Taxonomy" id="2950107"/>
    <lineage>
        <taxon>Bacteria</taxon>
        <taxon>Pseudomonadati</taxon>
        <taxon>Planctomycetota</taxon>
        <taxon>Planctomycetia</taxon>
        <taxon>Pirellulales</taxon>
        <taxon>Pirellulaceae</taxon>
        <taxon>Aporhodopirellula</taxon>
    </lineage>
</organism>
<feature type="domain" description="Gp5/Type VI secretion system Vgr protein OB-fold" evidence="5">
    <location>
        <begin position="389"/>
        <end position="456"/>
    </location>
</feature>
<keyword evidence="8" id="KW-1185">Reference proteome</keyword>
<dbReference type="InterPro" id="IPR050708">
    <property type="entry name" value="T6SS_VgrG/RHS"/>
</dbReference>
<dbReference type="PANTHER" id="PTHR32305:SF15">
    <property type="entry name" value="PROTEIN RHSA-RELATED"/>
    <property type="match status" value="1"/>
</dbReference>